<evidence type="ECO:0000256" key="2">
    <source>
        <dbReference type="SAM" id="Phobius"/>
    </source>
</evidence>
<keyword evidence="2" id="KW-0472">Membrane</keyword>
<dbReference type="EMBL" id="GIFC01012200">
    <property type="protein sequence ID" value="MXU94283.1"/>
    <property type="molecule type" value="Transcribed_RNA"/>
</dbReference>
<keyword evidence="2" id="KW-0812">Transmembrane</keyword>
<keyword evidence="2" id="KW-1133">Transmembrane helix</keyword>
<name>A0A6B0UWL4_IXORI</name>
<sequence length="160" mass="17170">MQYSFFFSSLPSLNCFWLIIPSIAMAVLPVCLSPIISSRWPRPIGTRLSTALIPVSIGSFTEILGIMPGAFTPTRARDLHPRGPLPSMGLPRASTTRPRSSGPTGTSTIAPVRFTMSPSLMCLSLPNTTIPTLSGSKLRAIPLSPQENSTISSAWIFLSP</sequence>
<organism evidence="3">
    <name type="scientific">Ixodes ricinus</name>
    <name type="common">Common tick</name>
    <name type="synonym">Acarus ricinus</name>
    <dbReference type="NCBI Taxonomy" id="34613"/>
    <lineage>
        <taxon>Eukaryota</taxon>
        <taxon>Metazoa</taxon>
        <taxon>Ecdysozoa</taxon>
        <taxon>Arthropoda</taxon>
        <taxon>Chelicerata</taxon>
        <taxon>Arachnida</taxon>
        <taxon>Acari</taxon>
        <taxon>Parasitiformes</taxon>
        <taxon>Ixodida</taxon>
        <taxon>Ixodoidea</taxon>
        <taxon>Ixodidae</taxon>
        <taxon>Ixodinae</taxon>
        <taxon>Ixodes</taxon>
    </lineage>
</organism>
<feature type="compositionally biased region" description="Polar residues" evidence="1">
    <location>
        <begin position="93"/>
        <end position="108"/>
    </location>
</feature>
<evidence type="ECO:0000313" key="3">
    <source>
        <dbReference type="EMBL" id="MXU94283.1"/>
    </source>
</evidence>
<accession>A0A6B0UWL4</accession>
<feature type="region of interest" description="Disordered" evidence="1">
    <location>
        <begin position="77"/>
        <end position="108"/>
    </location>
</feature>
<feature type="transmembrane region" description="Helical" evidence="2">
    <location>
        <begin position="16"/>
        <end position="36"/>
    </location>
</feature>
<dbReference type="AlphaFoldDB" id="A0A6B0UWL4"/>
<reference evidence="3" key="1">
    <citation type="submission" date="2019-12" db="EMBL/GenBank/DDBJ databases">
        <title>An insight into the sialome of adult female Ixodes ricinus ticks feeding for 6 days.</title>
        <authorList>
            <person name="Perner J."/>
            <person name="Ribeiro J.M.C."/>
        </authorList>
    </citation>
    <scope>NUCLEOTIDE SEQUENCE</scope>
    <source>
        <strain evidence="3">Semi-engorged</strain>
        <tissue evidence="3">Salivary glands</tissue>
    </source>
</reference>
<feature type="transmembrane region" description="Helical" evidence="2">
    <location>
        <begin position="48"/>
        <end position="71"/>
    </location>
</feature>
<proteinExistence type="predicted"/>
<evidence type="ECO:0000256" key="1">
    <source>
        <dbReference type="SAM" id="MobiDB-lite"/>
    </source>
</evidence>
<protein>
    <submittedName>
        <fullName evidence="3">Uncharacterized protein</fullName>
    </submittedName>
</protein>